<evidence type="ECO:0000256" key="1">
    <source>
        <dbReference type="ARBA" id="ARBA00011012"/>
    </source>
</evidence>
<dbReference type="Gene3D" id="1.25.10.10">
    <property type="entry name" value="Leucine-rich Repeat Variant"/>
    <property type="match status" value="2"/>
</dbReference>
<dbReference type="PANTHER" id="PTHR10182">
    <property type="entry name" value="CALCIUM-BINDING PROTEIN 39-RELATED"/>
    <property type="match status" value="1"/>
</dbReference>
<sequence>MNFLFKPKQRSLSDLVRSMRDNMTRLGVSVSPRGEFLLTDAPAGDIRRRYYDDLYAGIQQSKQILYGEAGLEPVPENVAQLAQDVYQMQLLQYLEVFLPRLEFETRKDVVQIFSALLQRRIGTRLPTVEYINSNPSIVLIALKGYEDPEIALNTGMILHEMLQFESLAKILLYSDEQETLVRHRDTTTVYLEQNYTKVCEVLMQFFNMYNKLLESSNYVTKRQSLKLLGSLLVDRAHYNTMLRYVADESNLKRIMNLLRDRSRNIQLEAFNVFKVFVANPQKAPAVEAILQRNRNRLLTFLGDFLRDRTGRCLDTDFADESFIDERQYVSQIIA</sequence>
<dbReference type="Proteomes" id="UP001214628">
    <property type="component" value="Chromosome 1"/>
</dbReference>
<accession>A0AAF0JDX8</accession>
<dbReference type="AlphaFoldDB" id="A0AAF0JDX8"/>
<dbReference type="InterPro" id="IPR011989">
    <property type="entry name" value="ARM-like"/>
</dbReference>
<keyword evidence="3" id="KW-1185">Reference proteome</keyword>
<dbReference type="InterPro" id="IPR016024">
    <property type="entry name" value="ARM-type_fold"/>
</dbReference>
<evidence type="ECO:0000313" key="2">
    <source>
        <dbReference type="EMBL" id="WFD42839.1"/>
    </source>
</evidence>
<dbReference type="GO" id="GO:0043539">
    <property type="term" value="F:protein serine/threonine kinase activator activity"/>
    <property type="evidence" value="ECO:0007669"/>
    <property type="project" value="TreeGrafter"/>
</dbReference>
<comment type="similarity">
    <text evidence="1">Belongs to the Mo25 family.</text>
</comment>
<evidence type="ECO:0000313" key="3">
    <source>
        <dbReference type="Proteomes" id="UP001214628"/>
    </source>
</evidence>
<organism evidence="2 3">
    <name type="scientific">Malassezia psittaci</name>
    <dbReference type="NCBI Taxonomy" id="1821823"/>
    <lineage>
        <taxon>Eukaryota</taxon>
        <taxon>Fungi</taxon>
        <taxon>Dikarya</taxon>
        <taxon>Basidiomycota</taxon>
        <taxon>Ustilaginomycotina</taxon>
        <taxon>Malasseziomycetes</taxon>
        <taxon>Malasseziales</taxon>
        <taxon>Malasseziaceae</taxon>
        <taxon>Malassezia</taxon>
    </lineage>
</organism>
<reference evidence="2" key="1">
    <citation type="submission" date="2023-02" db="EMBL/GenBank/DDBJ databases">
        <title>Mating type loci evolution in Malassezia.</title>
        <authorList>
            <person name="Coelho M.A."/>
        </authorList>
    </citation>
    <scope>NUCLEOTIDE SEQUENCE</scope>
    <source>
        <strain evidence="2">CBS 14136</strain>
    </source>
</reference>
<dbReference type="InterPro" id="IPR013878">
    <property type="entry name" value="Mo25"/>
</dbReference>
<dbReference type="EMBL" id="CP118375">
    <property type="protein sequence ID" value="WFD42839.1"/>
    <property type="molecule type" value="Genomic_DNA"/>
</dbReference>
<dbReference type="SUPFAM" id="SSF48371">
    <property type="entry name" value="ARM repeat"/>
    <property type="match status" value="1"/>
</dbReference>
<name>A0AAF0JDX8_9BASI</name>
<protein>
    <submittedName>
        <fullName evidence="2">Hym1p</fullName>
    </submittedName>
</protein>
<dbReference type="GO" id="GO:0035556">
    <property type="term" value="P:intracellular signal transduction"/>
    <property type="evidence" value="ECO:0007669"/>
    <property type="project" value="TreeGrafter"/>
</dbReference>
<dbReference type="Pfam" id="PF08569">
    <property type="entry name" value="Mo25"/>
    <property type="match status" value="2"/>
</dbReference>
<gene>
    <name evidence="2" type="primary">HYM1</name>
    <name evidence="2" type="ORF">MPSI1_001489</name>
</gene>
<dbReference type="PANTHER" id="PTHR10182:SF3">
    <property type="entry name" value="PROTEIN MO25"/>
    <property type="match status" value="1"/>
</dbReference>
<proteinExistence type="inferred from homology"/>